<accession>A0A844FAM5</accession>
<sequence>MNQNQPPRISEQIYKVQTDRKLIAVYDRLRYSPLTSYAQIHAKGEYQENGHNVNSLIGITIQDYSNGTGNKNIIVQFNLAPEQIQFFLTRITAGFQEFEWSLSKIYGNPDAQGYSIAQQFSISRHVSDQNGRIMKSPWRIQIVNGKGIKVKNQNGGSYMKSGSFILEKNAFIQLTDMDLYTLLKRTDSYITNWESCMAPSLISNGKRAYAEQQSQRSQQNGQYQSPAQASPYAA</sequence>
<dbReference type="EMBL" id="VUMB01000005">
    <property type="protein sequence ID" value="MSS39394.1"/>
    <property type="molecule type" value="Genomic_DNA"/>
</dbReference>
<gene>
    <name evidence="2" type="ORF">FYJ37_03235</name>
</gene>
<reference evidence="2 3" key="1">
    <citation type="submission" date="2019-08" db="EMBL/GenBank/DDBJ databases">
        <title>In-depth cultivation of the pig gut microbiome towards novel bacterial diversity and tailored functional studies.</title>
        <authorList>
            <person name="Wylensek D."/>
            <person name="Hitch T.C.A."/>
            <person name="Clavel T."/>
        </authorList>
    </citation>
    <scope>NUCLEOTIDE SEQUENCE [LARGE SCALE GENOMIC DNA]</scope>
    <source>
        <strain evidence="2 3">BL-389-WT-3D</strain>
    </source>
</reference>
<dbReference type="AlphaFoldDB" id="A0A844FAM5"/>
<name>A0A844FAM5_CLOSV</name>
<feature type="region of interest" description="Disordered" evidence="1">
    <location>
        <begin position="207"/>
        <end position="234"/>
    </location>
</feature>
<evidence type="ECO:0000313" key="2">
    <source>
        <dbReference type="EMBL" id="MSS39394.1"/>
    </source>
</evidence>
<dbReference type="Proteomes" id="UP000462363">
    <property type="component" value="Unassembled WGS sequence"/>
</dbReference>
<organism evidence="2 3">
    <name type="scientific">Clostridium scindens (strain JCM 10418 / VPI 12708)</name>
    <dbReference type="NCBI Taxonomy" id="29347"/>
    <lineage>
        <taxon>Bacteria</taxon>
        <taxon>Bacillati</taxon>
        <taxon>Bacillota</taxon>
        <taxon>Clostridia</taxon>
        <taxon>Lachnospirales</taxon>
        <taxon>Lachnospiraceae</taxon>
    </lineage>
</organism>
<proteinExistence type="predicted"/>
<dbReference type="RefSeq" id="WP_154322134.1">
    <property type="nucleotide sequence ID" value="NZ_CP045695.1"/>
</dbReference>
<feature type="compositionally biased region" description="Low complexity" evidence="1">
    <location>
        <begin position="212"/>
        <end position="225"/>
    </location>
</feature>
<protein>
    <submittedName>
        <fullName evidence="2">Uncharacterized protein</fullName>
    </submittedName>
</protein>
<comment type="caution">
    <text evidence="2">The sequence shown here is derived from an EMBL/GenBank/DDBJ whole genome shotgun (WGS) entry which is preliminary data.</text>
</comment>
<evidence type="ECO:0000313" key="3">
    <source>
        <dbReference type="Proteomes" id="UP000462363"/>
    </source>
</evidence>
<evidence type="ECO:0000256" key="1">
    <source>
        <dbReference type="SAM" id="MobiDB-lite"/>
    </source>
</evidence>